<evidence type="ECO:0000256" key="7">
    <source>
        <dbReference type="ARBA" id="ARBA00022949"/>
    </source>
</evidence>
<dbReference type="PRINTS" id="PR01077">
    <property type="entry name" value="CLAUDIN"/>
</dbReference>
<comment type="subcellular location">
    <subcellularLocation>
        <location evidence="1">Cell junction</location>
        <location evidence="1">Tight junction</location>
    </subcellularLocation>
    <subcellularLocation>
        <location evidence="2">Cell membrane</location>
        <topology evidence="2">Multi-pass membrane protein</topology>
    </subcellularLocation>
</comment>
<feature type="region of interest" description="Disordered" evidence="10">
    <location>
        <begin position="235"/>
        <end position="255"/>
    </location>
</feature>
<dbReference type="PANTHER" id="PTHR12002">
    <property type="entry name" value="CLAUDIN"/>
    <property type="match status" value="1"/>
</dbReference>
<evidence type="ECO:0000256" key="8">
    <source>
        <dbReference type="ARBA" id="ARBA00022989"/>
    </source>
</evidence>
<evidence type="ECO:0000256" key="11">
    <source>
        <dbReference type="SAM" id="Phobius"/>
    </source>
</evidence>
<evidence type="ECO:0000256" key="9">
    <source>
        <dbReference type="ARBA" id="ARBA00023136"/>
    </source>
</evidence>
<evidence type="ECO:0000256" key="4">
    <source>
        <dbReference type="ARBA" id="ARBA00022427"/>
    </source>
</evidence>
<dbReference type="GeneID" id="117669817"/>
<comment type="similarity">
    <text evidence="3">Belongs to the claudin family.</text>
</comment>
<dbReference type="Gene3D" id="1.20.140.150">
    <property type="match status" value="1"/>
</dbReference>
<feature type="transmembrane region" description="Helical" evidence="11">
    <location>
        <begin position="115"/>
        <end position="140"/>
    </location>
</feature>
<feature type="transmembrane region" description="Helical" evidence="11">
    <location>
        <begin position="167"/>
        <end position="190"/>
    </location>
</feature>
<name>A0ABM3ZPX2_PANGU</name>
<keyword evidence="5" id="KW-1003">Cell membrane</keyword>
<evidence type="ECO:0000313" key="12">
    <source>
        <dbReference type="Proteomes" id="UP001652622"/>
    </source>
</evidence>
<dbReference type="PRINTS" id="PR01447">
    <property type="entry name" value="CLAUDIN16"/>
</dbReference>
<dbReference type="InterPro" id="IPR006187">
    <property type="entry name" value="Claudin"/>
</dbReference>
<keyword evidence="7" id="KW-0965">Cell junction</keyword>
<dbReference type="InterPro" id="IPR017974">
    <property type="entry name" value="Claudin_CS"/>
</dbReference>
<feature type="transmembrane region" description="Helical" evidence="11">
    <location>
        <begin position="80"/>
        <end position="103"/>
    </location>
</feature>
<evidence type="ECO:0000256" key="5">
    <source>
        <dbReference type="ARBA" id="ARBA00022475"/>
    </source>
</evidence>
<dbReference type="InterPro" id="IPR003927">
    <property type="entry name" value="Claudin16"/>
</dbReference>
<evidence type="ECO:0000256" key="2">
    <source>
        <dbReference type="ARBA" id="ARBA00004651"/>
    </source>
</evidence>
<dbReference type="Proteomes" id="UP001652622">
    <property type="component" value="Unplaced"/>
</dbReference>
<evidence type="ECO:0000256" key="10">
    <source>
        <dbReference type="SAM" id="MobiDB-lite"/>
    </source>
</evidence>
<keyword evidence="4" id="KW-0796">Tight junction</keyword>
<evidence type="ECO:0000256" key="3">
    <source>
        <dbReference type="ARBA" id="ARBA00008295"/>
    </source>
</evidence>
<reference evidence="13" key="1">
    <citation type="submission" date="2025-08" db="UniProtKB">
        <authorList>
            <consortium name="RefSeq"/>
        </authorList>
    </citation>
    <scope>IDENTIFICATION</scope>
    <source>
        <tissue evidence="13">Blood</tissue>
    </source>
</reference>
<evidence type="ECO:0000256" key="6">
    <source>
        <dbReference type="ARBA" id="ARBA00022692"/>
    </source>
</evidence>
<keyword evidence="6 11" id="KW-0812">Transmembrane</keyword>
<dbReference type="Pfam" id="PF00822">
    <property type="entry name" value="PMP22_Claudin"/>
    <property type="match status" value="1"/>
</dbReference>
<keyword evidence="9 11" id="KW-0472">Membrane</keyword>
<accession>A0ABM3ZPX2</accession>
<proteinExistence type="inferred from homology"/>
<dbReference type="InterPro" id="IPR004031">
    <property type="entry name" value="PMP22/EMP/MP20/Claudin"/>
</dbReference>
<dbReference type="PROSITE" id="PS01346">
    <property type="entry name" value="CLAUDIN"/>
    <property type="match status" value="1"/>
</dbReference>
<organism evidence="12 13">
    <name type="scientific">Pantherophis guttatus</name>
    <name type="common">Corn snake</name>
    <name type="synonym">Elaphe guttata</name>
    <dbReference type="NCBI Taxonomy" id="94885"/>
    <lineage>
        <taxon>Eukaryota</taxon>
        <taxon>Metazoa</taxon>
        <taxon>Chordata</taxon>
        <taxon>Craniata</taxon>
        <taxon>Vertebrata</taxon>
        <taxon>Euteleostomi</taxon>
        <taxon>Lepidosauria</taxon>
        <taxon>Squamata</taxon>
        <taxon>Bifurcata</taxon>
        <taxon>Unidentata</taxon>
        <taxon>Episquamata</taxon>
        <taxon>Toxicofera</taxon>
        <taxon>Serpentes</taxon>
        <taxon>Colubroidea</taxon>
        <taxon>Colubridae</taxon>
        <taxon>Colubrinae</taxon>
        <taxon>Pantherophis</taxon>
    </lineage>
</organism>
<feature type="compositionally biased region" description="Basic and acidic residues" evidence="10">
    <location>
        <begin position="235"/>
        <end position="245"/>
    </location>
</feature>
<protein>
    <submittedName>
        <fullName evidence="13">Claudin-16</fullName>
    </submittedName>
</protein>
<feature type="compositionally biased region" description="Polar residues" evidence="10">
    <location>
        <begin position="246"/>
        <end position="255"/>
    </location>
</feature>
<evidence type="ECO:0000256" key="1">
    <source>
        <dbReference type="ARBA" id="ARBA00004435"/>
    </source>
</evidence>
<gene>
    <name evidence="13" type="primary">CLDN16</name>
</gene>
<sequence>MRVLLQYLGCFSAFLSVGLLIAATWTDCWMVNTDDSLEVSATCRGLWWECVTNAFDGITTCDEYDSIFAEHPVKLVLTRVLLITADLLSGLGFVFLLLGLDCVKFLLDEPGIKNRICFISGLALLTGGIPGFIGSTWYAIEVYVERSTLVLHNVFVGIQYKFGWSCWLGLSGSLGCFLAGAFLTCCGRLLQDANSEKDFHPGALQKVYLPPAMTLSCHPSVPTATAKMYARDTGCKDEEGGHKTGSESLQNEGAP</sequence>
<keyword evidence="12" id="KW-1185">Reference proteome</keyword>
<evidence type="ECO:0000313" key="13">
    <source>
        <dbReference type="RefSeq" id="XP_060550425.1"/>
    </source>
</evidence>
<dbReference type="RefSeq" id="XP_060550425.1">
    <property type="nucleotide sequence ID" value="XM_060694442.1"/>
</dbReference>
<keyword evidence="8 11" id="KW-1133">Transmembrane helix</keyword>